<keyword evidence="1" id="KW-0732">Signal</keyword>
<dbReference type="InterPro" id="IPR036761">
    <property type="entry name" value="TTHA0802/YceI-like_sf"/>
</dbReference>
<proteinExistence type="predicted"/>
<dbReference type="Proteomes" id="UP000274786">
    <property type="component" value="Unassembled WGS sequence"/>
</dbReference>
<dbReference type="Proteomes" id="UP000449004">
    <property type="component" value="Unassembled WGS sequence"/>
</dbReference>
<reference evidence="3 6" key="2">
    <citation type="submission" date="2019-10" db="EMBL/GenBank/DDBJ databases">
        <title>Halotolerant bacteria associated to Saharan-endemic halophytes Stipa tenacissima L. and Atriplex halimus L mitigate salt stress and promote growth of tomato plants.</title>
        <authorList>
            <person name="Dif G."/>
        </authorList>
    </citation>
    <scope>NUCLEOTIDE SEQUENCE [LARGE SCALE GENOMIC DNA]</scope>
    <source>
        <strain evidence="3 6">IS26</strain>
    </source>
</reference>
<feature type="chain" id="PRO_5033439761" evidence="1">
    <location>
        <begin position="22"/>
        <end position="193"/>
    </location>
</feature>
<evidence type="ECO:0000313" key="4">
    <source>
        <dbReference type="EMBL" id="RLK56332.1"/>
    </source>
</evidence>
<evidence type="ECO:0000256" key="1">
    <source>
        <dbReference type="SAM" id="SignalP"/>
    </source>
</evidence>
<organism evidence="4 5">
    <name type="scientific">Stenotrophomonas rhizophila</name>
    <dbReference type="NCBI Taxonomy" id="216778"/>
    <lineage>
        <taxon>Bacteria</taxon>
        <taxon>Pseudomonadati</taxon>
        <taxon>Pseudomonadota</taxon>
        <taxon>Gammaproteobacteria</taxon>
        <taxon>Lysobacterales</taxon>
        <taxon>Lysobacteraceae</taxon>
        <taxon>Stenotrophomonas</taxon>
    </lineage>
</organism>
<comment type="caution">
    <text evidence="4">The sequence shown here is derived from an EMBL/GenBank/DDBJ whole genome shotgun (WGS) entry which is preliminary data.</text>
</comment>
<name>A0A498CRX7_9GAMM</name>
<dbReference type="Pfam" id="PF04264">
    <property type="entry name" value="YceI"/>
    <property type="match status" value="1"/>
</dbReference>
<reference evidence="4 5" key="1">
    <citation type="submission" date="2018-10" db="EMBL/GenBank/DDBJ databases">
        <title>Comparative analysis of microorganisms from saline springs in Andes Mountain Range, Colombia.</title>
        <authorList>
            <person name="Rubin E."/>
        </authorList>
    </citation>
    <scope>NUCLEOTIDE SEQUENCE [LARGE SCALE GENOMIC DNA]</scope>
    <source>
        <strain evidence="4 5">USBA GBX 843</strain>
    </source>
</reference>
<dbReference type="SMART" id="SM00867">
    <property type="entry name" value="YceI"/>
    <property type="match status" value="1"/>
</dbReference>
<dbReference type="AlphaFoldDB" id="A0A498CRX7"/>
<gene>
    <name evidence="4" type="ORF">BCL79_0716</name>
    <name evidence="3" type="ORF">F9K92_03090</name>
</gene>
<evidence type="ECO:0000259" key="2">
    <source>
        <dbReference type="SMART" id="SM00867"/>
    </source>
</evidence>
<dbReference type="PANTHER" id="PTHR34406:SF1">
    <property type="entry name" value="PROTEIN YCEI"/>
    <property type="match status" value="1"/>
</dbReference>
<dbReference type="EMBL" id="RCDC01000004">
    <property type="protein sequence ID" value="RLK56332.1"/>
    <property type="molecule type" value="Genomic_DNA"/>
</dbReference>
<evidence type="ECO:0000313" key="6">
    <source>
        <dbReference type="Proteomes" id="UP000449004"/>
    </source>
</evidence>
<feature type="signal peptide" evidence="1">
    <location>
        <begin position="1"/>
        <end position="21"/>
    </location>
</feature>
<sequence>MRTPLILALLALSSAPAVATAAPVTYQLDPTHTDVLFTWNHNGFSFPTGRAAISSGTLIYDAAKPAASQVQVELPLAELATHVPKLDEIVKGDKLFDVAKHPQASFRSTSVVSQGTGRLKITGELTLHGVTRPVVLEATLNKVGEHPSRKVPTIGFNATAVIRRSEFGLTGFLPNIADEVQLRITTEGQGAKE</sequence>
<dbReference type="InterPro" id="IPR007372">
    <property type="entry name" value="Lipid/polyisoprenoid-bd_YceI"/>
</dbReference>
<dbReference type="SUPFAM" id="SSF101874">
    <property type="entry name" value="YceI-like"/>
    <property type="match status" value="1"/>
</dbReference>
<dbReference type="PANTHER" id="PTHR34406">
    <property type="entry name" value="PROTEIN YCEI"/>
    <property type="match status" value="1"/>
</dbReference>
<dbReference type="Gene3D" id="2.40.128.110">
    <property type="entry name" value="Lipid/polyisoprenoid-binding, YceI-like"/>
    <property type="match status" value="1"/>
</dbReference>
<accession>A0A498CRX7</accession>
<dbReference type="OrthoDB" id="9811006at2"/>
<protein>
    <submittedName>
        <fullName evidence="3 4">Polyisoprenoid-binding protein</fullName>
    </submittedName>
</protein>
<evidence type="ECO:0000313" key="5">
    <source>
        <dbReference type="Proteomes" id="UP000274786"/>
    </source>
</evidence>
<evidence type="ECO:0000313" key="3">
    <source>
        <dbReference type="EMBL" id="KAB7632224.1"/>
    </source>
</evidence>
<feature type="domain" description="Lipid/polyisoprenoid-binding YceI-like" evidence="2">
    <location>
        <begin position="25"/>
        <end position="189"/>
    </location>
</feature>
<dbReference type="RefSeq" id="WP_121037434.1">
    <property type="nucleotide sequence ID" value="NZ_RCDC01000004.1"/>
</dbReference>
<dbReference type="EMBL" id="WELC01000003">
    <property type="protein sequence ID" value="KAB7632224.1"/>
    <property type="molecule type" value="Genomic_DNA"/>
</dbReference>